<gene>
    <name evidence="1" type="ORF">BROSI_A0559</name>
</gene>
<evidence type="ECO:0000313" key="2">
    <source>
        <dbReference type="Proteomes" id="UP000032309"/>
    </source>
</evidence>
<keyword evidence="2" id="KW-1185">Reference proteome</keyword>
<name>A0ABQ0JTL4_9BACT</name>
<reference evidence="2" key="1">
    <citation type="journal article" date="2015" name="Genome Announc.">
        <title>Draft Genome Sequence of an Anaerobic Ammonium-Oxidizing Bacterium, "Candidatus Brocadia sinica".</title>
        <authorList>
            <person name="Oshiki M."/>
            <person name="Shinyako-Hata K."/>
            <person name="Satoh H."/>
            <person name="Okabe S."/>
        </authorList>
    </citation>
    <scope>NUCLEOTIDE SEQUENCE [LARGE SCALE GENOMIC DNA]</scope>
    <source>
        <strain evidence="2">JPN1</strain>
    </source>
</reference>
<sequence length="85" mass="10244">MDCDFRRKFVFWVCSKGRNSTRNHANSRWEQGKWPQKFQIGEQSGHVFVDPVVITKDDIYYYYNETAEGDLQARKGYFISIRLKW</sequence>
<proteinExistence type="predicted"/>
<comment type="caution">
    <text evidence="1">The sequence shown here is derived from an EMBL/GenBank/DDBJ whole genome shotgun (WGS) entry which is preliminary data.</text>
</comment>
<organism evidence="1 2">
    <name type="scientific">Candidatus Brocadia sinica JPN1</name>
    <dbReference type="NCBI Taxonomy" id="1197129"/>
    <lineage>
        <taxon>Bacteria</taxon>
        <taxon>Pseudomonadati</taxon>
        <taxon>Planctomycetota</taxon>
        <taxon>Candidatus Brocadiia</taxon>
        <taxon>Candidatus Brocadiales</taxon>
        <taxon>Candidatus Brocadiaceae</taxon>
        <taxon>Candidatus Brocadia</taxon>
    </lineage>
</organism>
<accession>A0ABQ0JTL4</accession>
<dbReference type="Proteomes" id="UP000032309">
    <property type="component" value="Unassembled WGS sequence"/>
</dbReference>
<evidence type="ECO:0000313" key="1">
    <source>
        <dbReference type="EMBL" id="GAN32055.1"/>
    </source>
</evidence>
<dbReference type="EMBL" id="BAFN01000001">
    <property type="protein sequence ID" value="GAN32055.1"/>
    <property type="molecule type" value="Genomic_DNA"/>
</dbReference>
<protein>
    <submittedName>
        <fullName evidence="1">Uncharacterized protein</fullName>
    </submittedName>
</protein>